<feature type="region of interest" description="Disordered" evidence="1">
    <location>
        <begin position="396"/>
        <end position="423"/>
    </location>
</feature>
<evidence type="ECO:0000313" key="3">
    <source>
        <dbReference type="Proteomes" id="UP000221961"/>
    </source>
</evidence>
<dbReference type="AlphaFoldDB" id="A0A291RIH9"/>
<gene>
    <name evidence="2" type="ORF">CRH09_15600</name>
</gene>
<organism evidence="2 3">
    <name type="scientific">Nocardia terpenica</name>
    <dbReference type="NCBI Taxonomy" id="455432"/>
    <lineage>
        <taxon>Bacteria</taxon>
        <taxon>Bacillati</taxon>
        <taxon>Actinomycetota</taxon>
        <taxon>Actinomycetes</taxon>
        <taxon>Mycobacteriales</taxon>
        <taxon>Nocardiaceae</taxon>
        <taxon>Nocardia</taxon>
    </lineage>
</organism>
<dbReference type="Gene3D" id="3.90.1530.10">
    <property type="entry name" value="Conserved hypothetical protein from pyrococcus furiosus pfu- 392566-001, ParB domain"/>
    <property type="match status" value="1"/>
</dbReference>
<dbReference type="RefSeq" id="WP_098694554.1">
    <property type="nucleotide sequence ID" value="NZ_CP023778.1"/>
</dbReference>
<feature type="region of interest" description="Disordered" evidence="1">
    <location>
        <begin position="353"/>
        <end position="384"/>
    </location>
</feature>
<dbReference type="EMBL" id="CP023778">
    <property type="protein sequence ID" value="ATL67411.1"/>
    <property type="molecule type" value="Genomic_DNA"/>
</dbReference>
<name>A0A291RIH9_9NOCA</name>
<dbReference type="SUPFAM" id="SSF110849">
    <property type="entry name" value="ParB/Sulfiredoxin"/>
    <property type="match status" value="1"/>
</dbReference>
<accession>A0A291RIH9</accession>
<dbReference type="KEGG" id="ntp:CRH09_15600"/>
<evidence type="ECO:0000256" key="1">
    <source>
        <dbReference type="SAM" id="MobiDB-lite"/>
    </source>
</evidence>
<dbReference type="Proteomes" id="UP000221961">
    <property type="component" value="Chromosome"/>
</dbReference>
<dbReference type="InterPro" id="IPR036086">
    <property type="entry name" value="ParB/Sulfiredoxin_sf"/>
</dbReference>
<sequence>MTSTKQPTDTRTDTPEHAPEVEAVFLNPADLEIDGNVRQNFNLDNHPDERDSIQMFGVKNPIKAVRESDGQITVIDGQIRTLIALVLGLDQVPVWIERAPDTSTKQRTIARITEQINLNDRRIPLTTGDRAAGIAQLLHLGVSVTRVANSVQEKDLDKIRQAGRIGTSATARKLVDDNQLDFEQAAILADFETNGDTDAVQRLLDAPRHYFAYEANLIARQRAEARALFEAALPYAASGFAIATDRPDSIGADAPFLPADALYTSEGQPVTPELLSADAAEWVVYLEVEEDGLLVDRDTGEIVDPDTVDPNTKGHPEVAAADGYRHAETTETRDRWTPHYFLPADKLDTNHYQLPAEPEPEPVAPEPEPVTADSADEPAPADNPDVVEDLEAARVAREQARAEQQAREAAARQAREEDEREAQRMADLRKKLTAMFATATTTRREWVQQYLARGSVGPQAIRFILEAVATDRGLLDSYEATKHGLRLLGIDGWRAELEQAIEKARPGRYAVILLGLVCGAYESRISKDAWGHNDRGTRHYLHFLAESGHTLTDTEHAAAGDLDPMTIPTDT</sequence>
<dbReference type="GeneID" id="88358803"/>
<protein>
    <recommendedName>
        <fullName evidence="4">ParB/Sulfiredoxin domain-containing protein</fullName>
    </recommendedName>
</protein>
<reference evidence="2 3" key="1">
    <citation type="submission" date="2017-10" db="EMBL/GenBank/DDBJ databases">
        <title>Comparative genomics between pathogenic Norcardia.</title>
        <authorList>
            <person name="Zeng L."/>
        </authorList>
    </citation>
    <scope>NUCLEOTIDE SEQUENCE [LARGE SCALE GENOMIC DNA]</scope>
    <source>
        <strain evidence="2 3">NC_YFY_NT001</strain>
    </source>
</reference>
<evidence type="ECO:0008006" key="4">
    <source>
        <dbReference type="Google" id="ProtNLM"/>
    </source>
</evidence>
<evidence type="ECO:0000313" key="2">
    <source>
        <dbReference type="EMBL" id="ATL67411.1"/>
    </source>
</evidence>
<proteinExistence type="predicted"/>